<accession>A0A2D6LQE4</accession>
<evidence type="ECO:0000256" key="1">
    <source>
        <dbReference type="ARBA" id="ARBA00023122"/>
    </source>
</evidence>
<dbReference type="InterPro" id="IPR017158">
    <property type="entry name" value="Tscrpt-reg_CBS-contain_prd"/>
</dbReference>
<evidence type="ECO:0000313" key="6">
    <source>
        <dbReference type="Proteomes" id="UP000226712"/>
    </source>
</evidence>
<dbReference type="GO" id="GO:0003677">
    <property type="term" value="F:DNA binding"/>
    <property type="evidence" value="ECO:0007669"/>
    <property type="project" value="InterPro"/>
</dbReference>
<dbReference type="InterPro" id="IPR046342">
    <property type="entry name" value="CBS_dom_sf"/>
</dbReference>
<protein>
    <recommendedName>
        <fullName evidence="7">CBS domain-containing protein</fullName>
    </recommendedName>
</protein>
<dbReference type="CDD" id="cd00093">
    <property type="entry name" value="HTH_XRE"/>
    <property type="match status" value="1"/>
</dbReference>
<dbReference type="InterPro" id="IPR051257">
    <property type="entry name" value="Diverse_CBS-Domain"/>
</dbReference>
<evidence type="ECO:0000313" key="5">
    <source>
        <dbReference type="EMBL" id="MAG18410.1"/>
    </source>
</evidence>
<dbReference type="Pfam" id="PF00571">
    <property type="entry name" value="CBS"/>
    <property type="match status" value="2"/>
</dbReference>
<dbReference type="SUPFAM" id="SSF47413">
    <property type="entry name" value="lambda repressor-like DNA-binding domains"/>
    <property type="match status" value="1"/>
</dbReference>
<dbReference type="Pfam" id="PF01381">
    <property type="entry name" value="HTH_3"/>
    <property type="match status" value="1"/>
</dbReference>
<dbReference type="PIRSF" id="PIRSF037253">
    <property type="entry name" value="HTH_CBS_prd"/>
    <property type="match status" value="1"/>
</dbReference>
<organism evidence="5 6">
    <name type="scientific">Candidatus Iainarchaeum sp</name>
    <dbReference type="NCBI Taxonomy" id="3101447"/>
    <lineage>
        <taxon>Archaea</taxon>
        <taxon>Candidatus Iainarchaeota</taxon>
        <taxon>Candidatus Iainarchaeia</taxon>
        <taxon>Candidatus Iainarchaeales</taxon>
        <taxon>Candidatus Iainarchaeaceae</taxon>
        <taxon>Candidatus Iainarchaeum</taxon>
    </lineage>
</organism>
<feature type="domain" description="HTH cro/C1-type" evidence="3">
    <location>
        <begin position="9"/>
        <end position="66"/>
    </location>
</feature>
<dbReference type="PANTHER" id="PTHR43080">
    <property type="entry name" value="CBS DOMAIN-CONTAINING PROTEIN CBSX3, MITOCHONDRIAL"/>
    <property type="match status" value="1"/>
</dbReference>
<dbReference type="Proteomes" id="UP000226712">
    <property type="component" value="Unassembled WGS sequence"/>
</dbReference>
<dbReference type="Gene3D" id="1.10.260.40">
    <property type="entry name" value="lambda repressor-like DNA-binding domains"/>
    <property type="match status" value="1"/>
</dbReference>
<gene>
    <name evidence="5" type="ORF">CL944_02970</name>
</gene>
<keyword evidence="1 2" id="KW-0129">CBS domain</keyword>
<feature type="domain" description="CBS" evidence="4">
    <location>
        <begin position="71"/>
        <end position="126"/>
    </location>
</feature>
<dbReference type="EMBL" id="NZBD01000016">
    <property type="protein sequence ID" value="MAG18410.1"/>
    <property type="molecule type" value="Genomic_DNA"/>
</dbReference>
<comment type="caution">
    <text evidence="5">The sequence shown here is derived from an EMBL/GenBank/DDBJ whole genome shotgun (WGS) entry which is preliminary data.</text>
</comment>
<evidence type="ECO:0000259" key="4">
    <source>
        <dbReference type="PROSITE" id="PS51371"/>
    </source>
</evidence>
<dbReference type="Gene3D" id="3.10.580.10">
    <property type="entry name" value="CBS-domain"/>
    <property type="match status" value="1"/>
</dbReference>
<dbReference type="PROSITE" id="PS51371">
    <property type="entry name" value="CBS"/>
    <property type="match status" value="1"/>
</dbReference>
<dbReference type="InterPro" id="IPR000644">
    <property type="entry name" value="CBS_dom"/>
</dbReference>
<evidence type="ECO:0008006" key="7">
    <source>
        <dbReference type="Google" id="ProtNLM"/>
    </source>
</evidence>
<dbReference type="PANTHER" id="PTHR43080:SF4">
    <property type="entry name" value="CRO-LIKE PROTEIN"/>
    <property type="match status" value="1"/>
</dbReference>
<reference evidence="6" key="1">
    <citation type="submission" date="2017-09" db="EMBL/GenBank/DDBJ databases">
        <title>The Reconstruction of 2,631 Draft Metagenome-Assembled Genomes from the Global Oceans.</title>
        <authorList>
            <person name="Tully B.J."/>
            <person name="Graham E.D."/>
            <person name="Heidelberg J.F."/>
        </authorList>
    </citation>
    <scope>NUCLEOTIDE SEQUENCE [LARGE SCALE GENOMIC DNA]</scope>
</reference>
<dbReference type="InterPro" id="IPR001387">
    <property type="entry name" value="Cro/C1-type_HTH"/>
</dbReference>
<name>A0A2D6LQE4_9ARCH</name>
<dbReference type="SMART" id="SM00116">
    <property type="entry name" value="CBS"/>
    <property type="match status" value="2"/>
</dbReference>
<proteinExistence type="predicted"/>
<dbReference type="SMART" id="SM00530">
    <property type="entry name" value="HTH_XRE"/>
    <property type="match status" value="1"/>
</dbReference>
<evidence type="ECO:0000256" key="2">
    <source>
        <dbReference type="PROSITE-ProRule" id="PRU00703"/>
    </source>
</evidence>
<dbReference type="PROSITE" id="PS50943">
    <property type="entry name" value="HTH_CROC1"/>
    <property type="match status" value="1"/>
</dbReference>
<dbReference type="InterPro" id="IPR010982">
    <property type="entry name" value="Lambda_DNA-bd_dom_sf"/>
</dbReference>
<evidence type="ECO:0000259" key="3">
    <source>
        <dbReference type="PROSITE" id="PS50943"/>
    </source>
</evidence>
<sequence length="189" mass="20915">MMLPELSEIKHQRKKLDLTQTELAKETRVSQSLIAKIEAGSIVPSYSNAKKLFDFFETIKKKHEAKASEFMIYKVLSVKPDSTVKSAIKAMEKYSVSQLPVIEEGKNLGTISEKNVLEEINNSEEGNVLEKKVSEVMGEAMPQITENTPFDVVSSIMGHSSGVLVTKHGKIIGIITKADLLKSVVSNKH</sequence>
<dbReference type="SUPFAM" id="SSF54631">
    <property type="entry name" value="CBS-domain pair"/>
    <property type="match status" value="1"/>
</dbReference>
<dbReference type="AlphaFoldDB" id="A0A2D6LQE4"/>